<evidence type="ECO:0000313" key="3">
    <source>
        <dbReference type="Proteomes" id="UP000707071"/>
    </source>
</evidence>
<keyword evidence="3" id="KW-1185">Reference proteome</keyword>
<gene>
    <name evidence="2" type="ORF">E4U09_007989</name>
</gene>
<dbReference type="AlphaFoldDB" id="A0A9P7TXZ1"/>
<feature type="compositionally biased region" description="Low complexity" evidence="1">
    <location>
        <begin position="91"/>
        <end position="108"/>
    </location>
</feature>
<name>A0A9P7TXZ1_9HYPO</name>
<dbReference type="EMBL" id="SRRH01000892">
    <property type="protein sequence ID" value="KAG6284313.1"/>
    <property type="molecule type" value="Genomic_DNA"/>
</dbReference>
<feature type="compositionally biased region" description="Polar residues" evidence="1">
    <location>
        <begin position="43"/>
        <end position="54"/>
    </location>
</feature>
<feature type="compositionally biased region" description="Basic and acidic residues" evidence="1">
    <location>
        <begin position="113"/>
        <end position="136"/>
    </location>
</feature>
<evidence type="ECO:0000313" key="2">
    <source>
        <dbReference type="EMBL" id="KAG6284313.1"/>
    </source>
</evidence>
<sequence length="136" mass="14856">VRTIDPGEKLPFNPTKNNIASAGKELEQQRVTGQTGPEALTEQPDTTIGLSPTRQDPKVLTEPSDAIDSALPDSREVAISSSEVHQPTPPTRSSSSQTQQPTQPTRSSARLQQKKEAGKAQDWGILRRRDPDQHIN</sequence>
<proteinExistence type="predicted"/>
<reference evidence="2 3" key="1">
    <citation type="journal article" date="2020" name="bioRxiv">
        <title>Whole genome comparisons of ergot fungi reveals the divergence and evolution of species within the genus Claviceps are the result of varying mechanisms driving genome evolution and host range expansion.</title>
        <authorList>
            <person name="Wyka S.A."/>
            <person name="Mondo S.J."/>
            <person name="Liu M."/>
            <person name="Dettman J."/>
            <person name="Nalam V."/>
            <person name="Broders K.D."/>
        </authorList>
    </citation>
    <scope>NUCLEOTIDE SEQUENCE [LARGE SCALE GENOMIC DNA]</scope>
    <source>
        <strain evidence="2 3">Clav52</strain>
    </source>
</reference>
<comment type="caution">
    <text evidence="2">The sequence shown here is derived from an EMBL/GenBank/DDBJ whole genome shotgun (WGS) entry which is preliminary data.</text>
</comment>
<evidence type="ECO:0000256" key="1">
    <source>
        <dbReference type="SAM" id="MobiDB-lite"/>
    </source>
</evidence>
<accession>A0A9P7TXZ1</accession>
<protein>
    <submittedName>
        <fullName evidence="2">Uncharacterized protein</fullName>
    </submittedName>
</protein>
<feature type="non-terminal residue" evidence="2">
    <location>
        <position position="1"/>
    </location>
</feature>
<dbReference type="Proteomes" id="UP000707071">
    <property type="component" value="Unassembled WGS sequence"/>
</dbReference>
<feature type="non-terminal residue" evidence="2">
    <location>
        <position position="136"/>
    </location>
</feature>
<feature type="region of interest" description="Disordered" evidence="1">
    <location>
        <begin position="1"/>
        <end position="136"/>
    </location>
</feature>
<organism evidence="2 3">
    <name type="scientific">Claviceps aff. purpurea</name>
    <dbReference type="NCBI Taxonomy" id="1967640"/>
    <lineage>
        <taxon>Eukaryota</taxon>
        <taxon>Fungi</taxon>
        <taxon>Dikarya</taxon>
        <taxon>Ascomycota</taxon>
        <taxon>Pezizomycotina</taxon>
        <taxon>Sordariomycetes</taxon>
        <taxon>Hypocreomycetidae</taxon>
        <taxon>Hypocreales</taxon>
        <taxon>Clavicipitaceae</taxon>
        <taxon>Claviceps</taxon>
    </lineage>
</organism>